<protein>
    <submittedName>
        <fullName evidence="1">Uncharacterized protein</fullName>
    </submittedName>
</protein>
<name>A0A1B6G284_9HEMI</name>
<gene>
    <name evidence="1" type="ORF">g.6036</name>
</gene>
<organism evidence="1">
    <name type="scientific">Cuerna arida</name>
    <dbReference type="NCBI Taxonomy" id="1464854"/>
    <lineage>
        <taxon>Eukaryota</taxon>
        <taxon>Metazoa</taxon>
        <taxon>Ecdysozoa</taxon>
        <taxon>Arthropoda</taxon>
        <taxon>Hexapoda</taxon>
        <taxon>Insecta</taxon>
        <taxon>Pterygota</taxon>
        <taxon>Neoptera</taxon>
        <taxon>Paraneoptera</taxon>
        <taxon>Hemiptera</taxon>
        <taxon>Auchenorrhyncha</taxon>
        <taxon>Membracoidea</taxon>
        <taxon>Cicadellidae</taxon>
        <taxon>Cicadellinae</taxon>
        <taxon>Proconiini</taxon>
        <taxon>Cuerna</taxon>
    </lineage>
</organism>
<dbReference type="AlphaFoldDB" id="A0A1B6G284"/>
<proteinExistence type="predicted"/>
<sequence>MDKVTRIPASENFETIKSFLKDNLLESKLGFIRSVALELEKYLVKYQTNLPLLPFMYSDLSIMLDNLLSRVVKKEVLDQAKSTKEKLEIDLTKSENLKHAKYVDIGFAASKGMKNKNLNELS</sequence>
<dbReference type="EMBL" id="GECZ01013225">
    <property type="protein sequence ID" value="JAS56544.1"/>
    <property type="molecule type" value="Transcribed_RNA"/>
</dbReference>
<accession>A0A1B6G284</accession>
<feature type="non-terminal residue" evidence="1">
    <location>
        <position position="122"/>
    </location>
</feature>
<evidence type="ECO:0000313" key="1">
    <source>
        <dbReference type="EMBL" id="JAS56544.1"/>
    </source>
</evidence>
<reference evidence="1" key="1">
    <citation type="submission" date="2015-11" db="EMBL/GenBank/DDBJ databases">
        <title>De novo transcriptome assembly of four potential Pierce s Disease insect vectors from Arizona vineyards.</title>
        <authorList>
            <person name="Tassone E.E."/>
        </authorList>
    </citation>
    <scope>NUCLEOTIDE SEQUENCE</scope>
</reference>